<dbReference type="EMBL" id="JBHUIR010000020">
    <property type="protein sequence ID" value="MFD2259260.1"/>
    <property type="molecule type" value="Genomic_DNA"/>
</dbReference>
<dbReference type="PANTHER" id="PTHR34580:SF3">
    <property type="entry name" value="PROTEIN PAFB"/>
    <property type="match status" value="1"/>
</dbReference>
<name>A0ABW5DFE2_9HYPH</name>
<dbReference type="PROSITE" id="PS51000">
    <property type="entry name" value="HTH_DEOR_2"/>
    <property type="match status" value="1"/>
</dbReference>
<comment type="caution">
    <text evidence="4">The sequence shown here is derived from an EMBL/GenBank/DDBJ whole genome shotgun (WGS) entry which is preliminary data.</text>
</comment>
<dbReference type="PROSITE" id="PS52050">
    <property type="entry name" value="WYL"/>
    <property type="match status" value="1"/>
</dbReference>
<dbReference type="InterPro" id="IPR051534">
    <property type="entry name" value="CBASS_pafABC_assoc_protein"/>
</dbReference>
<dbReference type="InterPro" id="IPR036390">
    <property type="entry name" value="WH_DNA-bd_sf"/>
</dbReference>
<dbReference type="PANTHER" id="PTHR34580">
    <property type="match status" value="1"/>
</dbReference>
<dbReference type="Pfam" id="PF08279">
    <property type="entry name" value="HTH_11"/>
    <property type="match status" value="1"/>
</dbReference>
<dbReference type="InterPro" id="IPR036388">
    <property type="entry name" value="WH-like_DNA-bd_sf"/>
</dbReference>
<gene>
    <name evidence="4" type="ORF">ACFSMZ_05725</name>
</gene>
<dbReference type="Pfam" id="PF13280">
    <property type="entry name" value="WYL"/>
    <property type="match status" value="1"/>
</dbReference>
<evidence type="ECO:0000259" key="3">
    <source>
        <dbReference type="PROSITE" id="PS51000"/>
    </source>
</evidence>
<dbReference type="Gene3D" id="1.10.10.10">
    <property type="entry name" value="Winged helix-like DNA-binding domain superfamily/Winged helix DNA-binding domain"/>
    <property type="match status" value="1"/>
</dbReference>
<evidence type="ECO:0000256" key="1">
    <source>
        <dbReference type="ARBA" id="ARBA00023015"/>
    </source>
</evidence>
<keyword evidence="1" id="KW-0805">Transcription regulation</keyword>
<reference evidence="5" key="1">
    <citation type="journal article" date="2019" name="Int. J. Syst. Evol. Microbiol.">
        <title>The Global Catalogue of Microorganisms (GCM) 10K type strain sequencing project: providing services to taxonomists for standard genome sequencing and annotation.</title>
        <authorList>
            <consortium name="The Broad Institute Genomics Platform"/>
            <consortium name="The Broad Institute Genome Sequencing Center for Infectious Disease"/>
            <person name="Wu L."/>
            <person name="Ma J."/>
        </authorList>
    </citation>
    <scope>NUCLEOTIDE SEQUENCE [LARGE SCALE GENOMIC DNA]</scope>
    <source>
        <strain evidence="5">KCTC 23707</strain>
    </source>
</reference>
<dbReference type="RefSeq" id="WP_345098722.1">
    <property type="nucleotide sequence ID" value="NZ_BAABGS010000018.1"/>
</dbReference>
<organism evidence="4 5">
    <name type="scientific">Chelativorans composti</name>
    <dbReference type="NCBI Taxonomy" id="768533"/>
    <lineage>
        <taxon>Bacteria</taxon>
        <taxon>Pseudomonadati</taxon>
        <taxon>Pseudomonadota</taxon>
        <taxon>Alphaproteobacteria</taxon>
        <taxon>Hyphomicrobiales</taxon>
        <taxon>Phyllobacteriaceae</taxon>
        <taxon>Chelativorans</taxon>
    </lineage>
</organism>
<dbReference type="SUPFAM" id="SSF46785">
    <property type="entry name" value="Winged helix' DNA-binding domain"/>
    <property type="match status" value="1"/>
</dbReference>
<feature type="domain" description="HTH deoR-type" evidence="3">
    <location>
        <begin position="3"/>
        <end position="94"/>
    </location>
</feature>
<dbReference type="InterPro" id="IPR001034">
    <property type="entry name" value="DeoR_HTH"/>
</dbReference>
<evidence type="ECO:0000313" key="4">
    <source>
        <dbReference type="EMBL" id="MFD2259260.1"/>
    </source>
</evidence>
<dbReference type="InterPro" id="IPR013196">
    <property type="entry name" value="HTH_11"/>
</dbReference>
<protein>
    <submittedName>
        <fullName evidence="4">YafY family protein</fullName>
    </submittedName>
</protein>
<dbReference type="InterPro" id="IPR026881">
    <property type="entry name" value="WYL_dom"/>
</dbReference>
<proteinExistence type="predicted"/>
<sequence length="267" mass="31070">MRRADRLFQIVQHLRGGRLVTARMLSERLEVSNRTIYRDIADLQKTGVPIDGEAGVGYLMRDGFELPPLMFTRDEIVALVAGARMVRAFGGAAMARAAEEALVKIRAVVPESERDRISRTQIHTPHWVISDGERQMIDVIERAVDDRRVLELHYRDEEDSRTRREVRPLGLWFWGKVWTLVAWCELRDDFRTFRLDRIAELRETGRTFRPERGKQLSDFYRSMEKREGNGFGKESRPALVAGSFVGRPESYPRRDEIRVRRVSGRSR</sequence>
<keyword evidence="2" id="KW-0804">Transcription</keyword>
<accession>A0ABW5DFE2</accession>
<keyword evidence="5" id="KW-1185">Reference proteome</keyword>
<evidence type="ECO:0000256" key="2">
    <source>
        <dbReference type="ARBA" id="ARBA00023163"/>
    </source>
</evidence>
<evidence type="ECO:0000313" key="5">
    <source>
        <dbReference type="Proteomes" id="UP001597373"/>
    </source>
</evidence>
<dbReference type="Proteomes" id="UP001597373">
    <property type="component" value="Unassembled WGS sequence"/>
</dbReference>